<dbReference type="HAMAP" id="MF_01080">
    <property type="entry name" value="TruB_bact"/>
    <property type="match status" value="1"/>
</dbReference>
<feature type="domain" description="tRNA pseudouridylate synthase B C-terminal" evidence="7">
    <location>
        <begin position="172"/>
        <end position="212"/>
    </location>
</feature>
<evidence type="ECO:0000256" key="5">
    <source>
        <dbReference type="HAMAP-Rule" id="MF_01080"/>
    </source>
</evidence>
<evidence type="ECO:0000256" key="3">
    <source>
        <dbReference type="ARBA" id="ARBA00022694"/>
    </source>
</evidence>
<comment type="caution">
    <text evidence="8">The sequence shown here is derived from an EMBL/GenBank/DDBJ whole genome shotgun (WGS) entry which is preliminary data.</text>
</comment>
<gene>
    <name evidence="5 8" type="primary">truB</name>
    <name evidence="8" type="ORF">Pla144_17070</name>
</gene>
<dbReference type="GO" id="GO:1990481">
    <property type="term" value="P:mRNA pseudouridine synthesis"/>
    <property type="evidence" value="ECO:0007669"/>
    <property type="project" value="TreeGrafter"/>
</dbReference>
<comment type="similarity">
    <text evidence="2 5">Belongs to the pseudouridine synthase TruB family. Type 1 subfamily.</text>
</comment>
<evidence type="ECO:0000313" key="9">
    <source>
        <dbReference type="Proteomes" id="UP000318437"/>
    </source>
</evidence>
<dbReference type="PANTHER" id="PTHR13767:SF2">
    <property type="entry name" value="PSEUDOURIDYLATE SYNTHASE TRUB1"/>
    <property type="match status" value="1"/>
</dbReference>
<comment type="catalytic activity">
    <reaction evidence="1 5">
        <text>uridine(55) in tRNA = pseudouridine(55) in tRNA</text>
        <dbReference type="Rhea" id="RHEA:42532"/>
        <dbReference type="Rhea" id="RHEA-COMP:10101"/>
        <dbReference type="Rhea" id="RHEA-COMP:10102"/>
        <dbReference type="ChEBI" id="CHEBI:65314"/>
        <dbReference type="ChEBI" id="CHEBI:65315"/>
        <dbReference type="EC" id="5.4.99.25"/>
    </reaction>
</comment>
<sequence length="290" mass="31717">MLGFLNINKPPGWTSRDVVNRVQRLVRPARAGHAGTLDPLATGVLVVGVGRATRILKYVQQKPKRYEATFLLGRTSQSDDTETEMSEVAGAKVPTQVEIEKLLPRFFGSIEQRPPAYSAIKVAGRPAYALAREGKEVSLSLRTVEVFNLSIVRYEYPELKITIECGSGTYVRSLGRDLAESLGTGAVMSQLTRTAIGEFTLDKSMTVEELTQDRVAEKLFSLAAAVSHLPQLSLTSEQIRELEFGRPIAVEKYPLATDLAGIDGQGQLIAVLREKNPGLLATYRNFAPSA</sequence>
<accession>A0A5C6CVD9</accession>
<dbReference type="EC" id="5.4.99.25" evidence="5"/>
<dbReference type="Pfam" id="PF16198">
    <property type="entry name" value="TruB_C_2"/>
    <property type="match status" value="1"/>
</dbReference>
<dbReference type="Gene3D" id="3.30.2350.10">
    <property type="entry name" value="Pseudouridine synthase"/>
    <property type="match status" value="1"/>
</dbReference>
<feature type="active site" description="Nucleophile" evidence="5">
    <location>
        <position position="38"/>
    </location>
</feature>
<dbReference type="EMBL" id="SJPS01000002">
    <property type="protein sequence ID" value="TWU28418.1"/>
    <property type="molecule type" value="Genomic_DNA"/>
</dbReference>
<proteinExistence type="inferred from homology"/>
<dbReference type="InterPro" id="IPR014780">
    <property type="entry name" value="tRNA_psdUridine_synth_TruB"/>
</dbReference>
<comment type="function">
    <text evidence="5">Responsible for synthesis of pseudouridine from uracil-55 in the psi GC loop of transfer RNAs.</text>
</comment>
<evidence type="ECO:0000259" key="7">
    <source>
        <dbReference type="Pfam" id="PF16198"/>
    </source>
</evidence>
<name>A0A5C6CVD9_9BACT</name>
<evidence type="ECO:0000259" key="6">
    <source>
        <dbReference type="Pfam" id="PF01509"/>
    </source>
</evidence>
<dbReference type="GO" id="GO:0003723">
    <property type="term" value="F:RNA binding"/>
    <property type="evidence" value="ECO:0007669"/>
    <property type="project" value="InterPro"/>
</dbReference>
<dbReference type="AlphaFoldDB" id="A0A5C6CVD9"/>
<keyword evidence="4 5" id="KW-0413">Isomerase</keyword>
<dbReference type="SUPFAM" id="SSF55120">
    <property type="entry name" value="Pseudouridine synthase"/>
    <property type="match status" value="1"/>
</dbReference>
<dbReference type="InterPro" id="IPR002501">
    <property type="entry name" value="PsdUridine_synth_N"/>
</dbReference>
<dbReference type="InterPro" id="IPR020103">
    <property type="entry name" value="PsdUridine_synth_cat_dom_sf"/>
</dbReference>
<organism evidence="8 9">
    <name type="scientific">Bythopirellula polymerisocia</name>
    <dbReference type="NCBI Taxonomy" id="2528003"/>
    <lineage>
        <taxon>Bacteria</taxon>
        <taxon>Pseudomonadati</taxon>
        <taxon>Planctomycetota</taxon>
        <taxon>Planctomycetia</taxon>
        <taxon>Pirellulales</taxon>
        <taxon>Lacipirellulaceae</taxon>
        <taxon>Bythopirellula</taxon>
    </lineage>
</organism>
<dbReference type="CDD" id="cd02573">
    <property type="entry name" value="PseudoU_synth_EcTruB"/>
    <property type="match status" value="1"/>
</dbReference>
<dbReference type="GO" id="GO:0160148">
    <property type="term" value="F:tRNA pseudouridine(55) synthase activity"/>
    <property type="evidence" value="ECO:0007669"/>
    <property type="project" value="UniProtKB-EC"/>
</dbReference>
<dbReference type="InterPro" id="IPR032819">
    <property type="entry name" value="TruB_C"/>
</dbReference>
<dbReference type="RefSeq" id="WP_146449875.1">
    <property type="nucleotide sequence ID" value="NZ_SJPS01000002.1"/>
</dbReference>
<dbReference type="GO" id="GO:0031119">
    <property type="term" value="P:tRNA pseudouridine synthesis"/>
    <property type="evidence" value="ECO:0007669"/>
    <property type="project" value="UniProtKB-UniRule"/>
</dbReference>
<evidence type="ECO:0000256" key="1">
    <source>
        <dbReference type="ARBA" id="ARBA00000385"/>
    </source>
</evidence>
<evidence type="ECO:0000313" key="8">
    <source>
        <dbReference type="EMBL" id="TWU28418.1"/>
    </source>
</evidence>
<keyword evidence="3 5" id="KW-0819">tRNA processing</keyword>
<reference evidence="8 9" key="1">
    <citation type="submission" date="2019-02" db="EMBL/GenBank/DDBJ databases">
        <title>Deep-cultivation of Planctomycetes and their phenomic and genomic characterization uncovers novel biology.</title>
        <authorList>
            <person name="Wiegand S."/>
            <person name="Jogler M."/>
            <person name="Boedeker C."/>
            <person name="Pinto D."/>
            <person name="Vollmers J."/>
            <person name="Rivas-Marin E."/>
            <person name="Kohn T."/>
            <person name="Peeters S.H."/>
            <person name="Heuer A."/>
            <person name="Rast P."/>
            <person name="Oberbeckmann S."/>
            <person name="Bunk B."/>
            <person name="Jeske O."/>
            <person name="Meyerdierks A."/>
            <person name="Storesund J.E."/>
            <person name="Kallscheuer N."/>
            <person name="Luecker S."/>
            <person name="Lage O.M."/>
            <person name="Pohl T."/>
            <person name="Merkel B.J."/>
            <person name="Hornburger P."/>
            <person name="Mueller R.-W."/>
            <person name="Bruemmer F."/>
            <person name="Labrenz M."/>
            <person name="Spormann A.M."/>
            <person name="Op Den Camp H."/>
            <person name="Overmann J."/>
            <person name="Amann R."/>
            <person name="Jetten M.S.M."/>
            <person name="Mascher T."/>
            <person name="Medema M.H."/>
            <person name="Devos D.P."/>
            <person name="Kaster A.-K."/>
            <person name="Ovreas L."/>
            <person name="Rohde M."/>
            <person name="Galperin M.Y."/>
            <person name="Jogler C."/>
        </authorList>
    </citation>
    <scope>NUCLEOTIDE SEQUENCE [LARGE SCALE GENOMIC DNA]</scope>
    <source>
        <strain evidence="8 9">Pla144</strain>
    </source>
</reference>
<protein>
    <recommendedName>
        <fullName evidence="5">tRNA pseudouridine synthase B</fullName>
        <ecNumber evidence="5">5.4.99.25</ecNumber>
    </recommendedName>
    <alternativeName>
        <fullName evidence="5">tRNA pseudouridine(55) synthase</fullName>
        <shortName evidence="5">Psi55 synthase</shortName>
    </alternativeName>
    <alternativeName>
        <fullName evidence="5">tRNA pseudouridylate synthase</fullName>
    </alternativeName>
    <alternativeName>
        <fullName evidence="5">tRNA-uridine isomerase</fullName>
    </alternativeName>
</protein>
<dbReference type="Proteomes" id="UP000318437">
    <property type="component" value="Unassembled WGS sequence"/>
</dbReference>
<dbReference type="NCBIfam" id="TIGR00431">
    <property type="entry name" value="TruB"/>
    <property type="match status" value="1"/>
</dbReference>
<dbReference type="PANTHER" id="PTHR13767">
    <property type="entry name" value="TRNA-PSEUDOURIDINE SYNTHASE"/>
    <property type="match status" value="1"/>
</dbReference>
<dbReference type="Pfam" id="PF01509">
    <property type="entry name" value="TruB_N"/>
    <property type="match status" value="1"/>
</dbReference>
<evidence type="ECO:0000256" key="2">
    <source>
        <dbReference type="ARBA" id="ARBA00005642"/>
    </source>
</evidence>
<evidence type="ECO:0000256" key="4">
    <source>
        <dbReference type="ARBA" id="ARBA00023235"/>
    </source>
</evidence>
<keyword evidence="9" id="KW-1185">Reference proteome</keyword>
<dbReference type="OrthoDB" id="9802309at2"/>
<feature type="domain" description="Pseudouridine synthase II N-terminal" evidence="6">
    <location>
        <begin position="24"/>
        <end position="171"/>
    </location>
</feature>